<dbReference type="InterPro" id="IPR007160">
    <property type="entry name" value="DUF362"/>
</dbReference>
<dbReference type="Pfam" id="PF04015">
    <property type="entry name" value="DUF362"/>
    <property type="match status" value="1"/>
</dbReference>
<name>A0A932ZT50_UNCTE</name>
<evidence type="ECO:0000313" key="3">
    <source>
        <dbReference type="Proteomes" id="UP000752292"/>
    </source>
</evidence>
<reference evidence="2" key="1">
    <citation type="submission" date="2020-07" db="EMBL/GenBank/DDBJ databases">
        <title>Huge and variable diversity of episymbiotic CPR bacteria and DPANN archaea in groundwater ecosystems.</title>
        <authorList>
            <person name="He C.Y."/>
            <person name="Keren R."/>
            <person name="Whittaker M."/>
            <person name="Farag I.F."/>
            <person name="Doudna J."/>
            <person name="Cate J.H.D."/>
            <person name="Banfield J.F."/>
        </authorList>
    </citation>
    <scope>NUCLEOTIDE SEQUENCE</scope>
    <source>
        <strain evidence="2">NC_groundwater_1370_Ag_S-0.2um_69_93</strain>
    </source>
</reference>
<gene>
    <name evidence="2" type="ORF">HY618_00085</name>
</gene>
<comment type="caution">
    <text evidence="2">The sequence shown here is derived from an EMBL/GenBank/DDBJ whole genome shotgun (WGS) entry which is preliminary data.</text>
</comment>
<organism evidence="2 3">
    <name type="scientific">Tectimicrobiota bacterium</name>
    <dbReference type="NCBI Taxonomy" id="2528274"/>
    <lineage>
        <taxon>Bacteria</taxon>
        <taxon>Pseudomonadati</taxon>
        <taxon>Nitrospinota/Tectimicrobiota group</taxon>
        <taxon>Candidatus Tectimicrobiota</taxon>
    </lineage>
</organism>
<dbReference type="AlphaFoldDB" id="A0A932ZT50"/>
<evidence type="ECO:0000313" key="2">
    <source>
        <dbReference type="EMBL" id="MBI4250831.1"/>
    </source>
</evidence>
<accession>A0A932ZT50</accession>
<dbReference type="Proteomes" id="UP000752292">
    <property type="component" value="Unassembled WGS sequence"/>
</dbReference>
<sequence>MTQIPLDTPVEVRAQKFRGVLDDARAAAYRALQETARDYPAAAAPPVRKPRLAEGGRSLVAVVRGRSRREAVRLAVDLVGGVRRAIDPPGPVLLKPNFNSADPFPAATHPDHAQAVVDLLREAGLGEIALGEMGGLLSLPAKGNFERWGMAAFEARNGVEVLRFDEEPWVRARIPAAVRWGGEVHCIERLLRPGQHVVSLPTMKSHGGGPRFSLSLKNGYGFVHPRDRVRAHWVPQMAEMIMETNLLYTPSLVVLDGTKCWISGGPYTGEEREPNVVIAGDDRIAVDVVGASVVRAMGAPLLKGYSIWSHRQIRRAAELGLGARGPEEVKILAEDTTGSADFPDLLAQVQAFVDERDPGRRP</sequence>
<evidence type="ECO:0000259" key="1">
    <source>
        <dbReference type="Pfam" id="PF04015"/>
    </source>
</evidence>
<dbReference type="EMBL" id="JACQRX010000004">
    <property type="protein sequence ID" value="MBI4250831.1"/>
    <property type="molecule type" value="Genomic_DNA"/>
</dbReference>
<proteinExistence type="predicted"/>
<protein>
    <submittedName>
        <fullName evidence="2">DUF362 domain-containing protein</fullName>
    </submittedName>
</protein>
<feature type="domain" description="DUF362" evidence="1">
    <location>
        <begin position="92"/>
        <end position="291"/>
    </location>
</feature>